<protein>
    <submittedName>
        <fullName evidence="2">Uncharacterized protein</fullName>
    </submittedName>
</protein>
<gene>
    <name evidence="2" type="ORF">PENTCL1PPCAC_21580</name>
</gene>
<dbReference type="AlphaFoldDB" id="A0AAV5TYR7"/>
<organism evidence="2 3">
    <name type="scientific">Pristionchus entomophagus</name>
    <dbReference type="NCBI Taxonomy" id="358040"/>
    <lineage>
        <taxon>Eukaryota</taxon>
        <taxon>Metazoa</taxon>
        <taxon>Ecdysozoa</taxon>
        <taxon>Nematoda</taxon>
        <taxon>Chromadorea</taxon>
        <taxon>Rhabditida</taxon>
        <taxon>Rhabditina</taxon>
        <taxon>Diplogasteromorpha</taxon>
        <taxon>Diplogasteroidea</taxon>
        <taxon>Neodiplogasteridae</taxon>
        <taxon>Pristionchus</taxon>
    </lineage>
</organism>
<reference evidence="2" key="1">
    <citation type="submission" date="2023-10" db="EMBL/GenBank/DDBJ databases">
        <title>Genome assembly of Pristionchus species.</title>
        <authorList>
            <person name="Yoshida K."/>
            <person name="Sommer R.J."/>
        </authorList>
    </citation>
    <scope>NUCLEOTIDE SEQUENCE</scope>
    <source>
        <strain evidence="2">RS0144</strain>
    </source>
</reference>
<keyword evidence="3" id="KW-1185">Reference proteome</keyword>
<evidence type="ECO:0000313" key="2">
    <source>
        <dbReference type="EMBL" id="GMS99405.1"/>
    </source>
</evidence>
<name>A0AAV5TYR7_9BILA</name>
<feature type="non-terminal residue" evidence="2">
    <location>
        <position position="1"/>
    </location>
</feature>
<dbReference type="Proteomes" id="UP001432027">
    <property type="component" value="Unassembled WGS sequence"/>
</dbReference>
<evidence type="ECO:0000313" key="3">
    <source>
        <dbReference type="Proteomes" id="UP001432027"/>
    </source>
</evidence>
<comment type="caution">
    <text evidence="2">The sequence shown here is derived from an EMBL/GenBank/DDBJ whole genome shotgun (WGS) entry which is preliminary data.</text>
</comment>
<dbReference type="EMBL" id="BTSX01000005">
    <property type="protein sequence ID" value="GMS99405.1"/>
    <property type="molecule type" value="Genomic_DNA"/>
</dbReference>
<evidence type="ECO:0000256" key="1">
    <source>
        <dbReference type="SAM" id="Coils"/>
    </source>
</evidence>
<proteinExistence type="predicted"/>
<accession>A0AAV5TYR7</accession>
<feature type="coiled-coil region" evidence="1">
    <location>
        <begin position="303"/>
        <end position="365"/>
    </location>
</feature>
<keyword evidence="1" id="KW-0175">Coiled coil</keyword>
<sequence>SNVYELEFTKTACLYEDVNENAKNTYPKSHQLDDGTIIYEEQKVFRATIGGRDVTVDKPKDYRVSCVWGNAVYMFTSFPNSELFKLVYSSTNGINISFLRDRRNVEFIELYHNGQSTGLSYCNINGKAHFYRWCDDIVKDGIPVDVPYENLKEMEIITIRRGKLIYASKTEAFVRELSPNTLVINSKIPKETVRDSNPFVCPTEADTLLYLNPEDPGSVPLQIRAVPENGEVLEIKRVVSIVDGIITIAAKKTGSEDKNWYLMKANQRVPSRQERLDEELRVKMEISNKENFKSLIDEQTSNYGQLLMRIDDMQQTKKELKATIEEQALEIQTLQSGIDKLCDALKESSDKASEAEKANKNLVTENGLMRKEIDDLRDTLIQSEIRALQCSKRSLKFNEKEKLQKLLIPIQLESGTLLYFNNNKPFELFTNIGDTRVTADLTLWKGEYNCSFKGVVGNDAFFAVSRSKAIKFFKASNVDGQIRIEFINELETSDIDLFGNQPLYFIDELKEWIVYQYRKNYGENEREKFDVSGIRLIRKYSCHYHRGILYFFRGNSTAKLERLNEKVVIIEGPILDGTLSFYTPPHSIFIYVANFNQSAILTLSTTSLTVYQQSYVPPIDSTYHSIVGIHDGILTMLFEGKGVGRCLMQTKLS</sequence>